<dbReference type="NCBIfam" id="TIGR00674">
    <property type="entry name" value="dapA"/>
    <property type="match status" value="1"/>
</dbReference>
<gene>
    <name evidence="12" type="primary">dapA</name>
    <name evidence="16" type="ORF">HF849_05650</name>
</gene>
<evidence type="ECO:0000256" key="11">
    <source>
        <dbReference type="ARBA" id="ARBA00047836"/>
    </source>
</evidence>
<dbReference type="EC" id="4.3.3.7" evidence="4 12"/>
<reference evidence="16 17" key="1">
    <citation type="submission" date="2020-04" db="EMBL/GenBank/DDBJ databases">
        <authorList>
            <person name="Hitch T.C.A."/>
            <person name="Wylensek D."/>
            <person name="Clavel T."/>
        </authorList>
    </citation>
    <scope>NUCLEOTIDE SEQUENCE [LARGE SCALE GENOMIC DNA]</scope>
    <source>
        <strain evidence="16 17">WB01_NA02</strain>
    </source>
</reference>
<dbReference type="PRINTS" id="PR00146">
    <property type="entry name" value="DHPICSNTHASE"/>
</dbReference>
<dbReference type="GO" id="GO:0019877">
    <property type="term" value="P:diaminopimelate biosynthetic process"/>
    <property type="evidence" value="ECO:0007669"/>
    <property type="project" value="UniProtKB-UniRule"/>
</dbReference>
<sequence>MKDIIFTGAAVAIVTPFTEDGINFSELKKLIDFNIENGTDAIVIAGTTGESSTMTDEEHREVIRFTVEYVNKRVPVIAGTGSNDTVYAVQLSKYAESVGADALLLVTPYYNKTTQTGLIKHYNYIADRVNIPIILYNVPSRTGVNITPETYAELAKHPRIVATKEASGDLSAIAKIKALCKDELNIYSGNDDQIVPILSLGGKGVISVFSNIMPKESHEICSLYFEGKVEESCNLQTKYLDLINALFIEVNPIPVKTALGIMGYNVGPLRMPLFPMEGKNLEKLREELAKNNLI</sequence>
<comment type="caution">
    <text evidence="12">Was originally thought to be a dihydrodipicolinate synthase (DHDPS), catalyzing the condensation of (S)-aspartate-beta-semialdehyde [(S)-ASA] and pyruvate to dihydrodipicolinate (DHDP). However, it was shown in E.coli that the product of the enzymatic reaction is not dihydrodipicolinate but in fact (4S)-4-hydroxy-2,3,4,5-tetrahydro-(2S)-dipicolinic acid (HTPA), and that the consecutive dehydration reaction leading to DHDP is not spontaneous but catalyzed by DapB.</text>
</comment>
<dbReference type="EMBL" id="JABAGD010000007">
    <property type="protein sequence ID" value="NMF04248.1"/>
    <property type="molecule type" value="Genomic_DNA"/>
</dbReference>
<dbReference type="InterPro" id="IPR002220">
    <property type="entry name" value="DapA-like"/>
</dbReference>
<dbReference type="GO" id="GO:0005829">
    <property type="term" value="C:cytosol"/>
    <property type="evidence" value="ECO:0007669"/>
    <property type="project" value="TreeGrafter"/>
</dbReference>
<dbReference type="GO" id="GO:0009089">
    <property type="term" value="P:lysine biosynthetic process via diaminopimelate"/>
    <property type="evidence" value="ECO:0007669"/>
    <property type="project" value="UniProtKB-UniRule"/>
</dbReference>
<comment type="caution">
    <text evidence="16">The sequence shown here is derived from an EMBL/GenBank/DDBJ whole genome shotgun (WGS) entry which is preliminary data.</text>
</comment>
<protein>
    <recommendedName>
        <fullName evidence="4 12">4-hydroxy-tetrahydrodipicolinate synthase</fullName>
        <shortName evidence="12">HTPA synthase</shortName>
        <ecNumber evidence="4 12">4.3.3.7</ecNumber>
    </recommendedName>
</protein>
<proteinExistence type="inferred from homology"/>
<evidence type="ECO:0000256" key="3">
    <source>
        <dbReference type="ARBA" id="ARBA00007592"/>
    </source>
</evidence>
<dbReference type="PANTHER" id="PTHR12128:SF66">
    <property type="entry name" value="4-HYDROXY-2-OXOGLUTARATE ALDOLASE, MITOCHONDRIAL"/>
    <property type="match status" value="1"/>
</dbReference>
<keyword evidence="9 12" id="KW-0456">Lyase</keyword>
<dbReference type="PANTHER" id="PTHR12128">
    <property type="entry name" value="DIHYDRODIPICOLINATE SYNTHASE"/>
    <property type="match status" value="1"/>
</dbReference>
<keyword evidence="6 12" id="KW-0028">Amino-acid biosynthesis</keyword>
<comment type="subcellular location">
    <subcellularLocation>
        <location evidence="12">Cytoplasm</location>
    </subcellularLocation>
</comment>
<evidence type="ECO:0000256" key="15">
    <source>
        <dbReference type="PIRSR" id="PIRSR001365-2"/>
    </source>
</evidence>
<evidence type="ECO:0000256" key="6">
    <source>
        <dbReference type="ARBA" id="ARBA00022605"/>
    </source>
</evidence>
<evidence type="ECO:0000313" key="17">
    <source>
        <dbReference type="Proteomes" id="UP000587880"/>
    </source>
</evidence>
<evidence type="ECO:0000256" key="9">
    <source>
        <dbReference type="ARBA" id="ARBA00023239"/>
    </source>
</evidence>
<keyword evidence="7 12" id="KW-0220">Diaminopimelate biosynthesis</keyword>
<dbReference type="CDD" id="cd00950">
    <property type="entry name" value="DHDPS"/>
    <property type="match status" value="1"/>
</dbReference>
<evidence type="ECO:0000256" key="14">
    <source>
        <dbReference type="PIRSR" id="PIRSR001365-1"/>
    </source>
</evidence>
<evidence type="ECO:0000256" key="4">
    <source>
        <dbReference type="ARBA" id="ARBA00012086"/>
    </source>
</evidence>
<evidence type="ECO:0000256" key="2">
    <source>
        <dbReference type="ARBA" id="ARBA00005120"/>
    </source>
</evidence>
<comment type="similarity">
    <text evidence="3 12 13">Belongs to the DapA family.</text>
</comment>
<comment type="catalytic activity">
    <reaction evidence="11 12">
        <text>L-aspartate 4-semialdehyde + pyruvate = (2S,4S)-4-hydroxy-2,3,4,5-tetrahydrodipicolinate + H2O + H(+)</text>
        <dbReference type="Rhea" id="RHEA:34171"/>
        <dbReference type="ChEBI" id="CHEBI:15361"/>
        <dbReference type="ChEBI" id="CHEBI:15377"/>
        <dbReference type="ChEBI" id="CHEBI:15378"/>
        <dbReference type="ChEBI" id="CHEBI:67139"/>
        <dbReference type="ChEBI" id="CHEBI:537519"/>
        <dbReference type="EC" id="4.3.3.7"/>
    </reaction>
</comment>
<dbReference type="SMART" id="SM01130">
    <property type="entry name" value="DHDPS"/>
    <property type="match status" value="1"/>
</dbReference>
<accession>A0A7X9XNH1</accession>
<evidence type="ECO:0000313" key="16">
    <source>
        <dbReference type="EMBL" id="NMF04248.1"/>
    </source>
</evidence>
<evidence type="ECO:0000256" key="13">
    <source>
        <dbReference type="PIRNR" id="PIRNR001365"/>
    </source>
</evidence>
<evidence type="ECO:0000256" key="12">
    <source>
        <dbReference type="HAMAP-Rule" id="MF_00418"/>
    </source>
</evidence>
<name>A0A7X9XNH1_CLOBE</name>
<dbReference type="InterPro" id="IPR020624">
    <property type="entry name" value="Schiff_base-form_aldolases_CS"/>
</dbReference>
<comment type="subunit">
    <text evidence="12">Homotetramer; dimer of dimers.</text>
</comment>
<keyword evidence="8 12" id="KW-0457">Lysine biosynthesis</keyword>
<feature type="binding site" evidence="12 15">
    <location>
        <position position="48"/>
    </location>
    <ligand>
        <name>pyruvate</name>
        <dbReference type="ChEBI" id="CHEBI:15361"/>
    </ligand>
</feature>
<feature type="binding site" evidence="12 15">
    <location>
        <position position="206"/>
    </location>
    <ligand>
        <name>pyruvate</name>
        <dbReference type="ChEBI" id="CHEBI:15361"/>
    </ligand>
</feature>
<keyword evidence="5 12" id="KW-0963">Cytoplasm</keyword>
<dbReference type="HAMAP" id="MF_00418">
    <property type="entry name" value="DapA"/>
    <property type="match status" value="1"/>
</dbReference>
<organism evidence="16 17">
    <name type="scientific">Clostridium beijerinckii</name>
    <name type="common">Clostridium MP</name>
    <dbReference type="NCBI Taxonomy" id="1520"/>
    <lineage>
        <taxon>Bacteria</taxon>
        <taxon>Bacillati</taxon>
        <taxon>Bacillota</taxon>
        <taxon>Clostridia</taxon>
        <taxon>Eubacteriales</taxon>
        <taxon>Clostridiaceae</taxon>
        <taxon>Clostridium</taxon>
    </lineage>
</organism>
<dbReference type="SUPFAM" id="SSF51569">
    <property type="entry name" value="Aldolase"/>
    <property type="match status" value="1"/>
</dbReference>
<dbReference type="PROSITE" id="PS00665">
    <property type="entry name" value="DHDPS_1"/>
    <property type="match status" value="1"/>
</dbReference>
<comment type="function">
    <text evidence="1 12">Catalyzes the condensation of (S)-aspartate-beta-semialdehyde [(S)-ASA] and pyruvate to 4-hydroxy-tetrahydrodipicolinate (HTPA).</text>
</comment>
<feature type="active site" description="Proton donor/acceptor" evidence="12 14">
    <location>
        <position position="136"/>
    </location>
</feature>
<keyword evidence="10 12" id="KW-0704">Schiff base</keyword>
<comment type="pathway">
    <text evidence="2 12">Amino-acid biosynthesis; L-lysine biosynthesis via DAP pathway; (S)-tetrahydrodipicolinate from L-aspartate: step 3/4.</text>
</comment>
<feature type="active site" description="Schiff-base intermediate with substrate" evidence="12 14">
    <location>
        <position position="164"/>
    </location>
</feature>
<evidence type="ECO:0000256" key="1">
    <source>
        <dbReference type="ARBA" id="ARBA00003294"/>
    </source>
</evidence>
<evidence type="ECO:0000256" key="10">
    <source>
        <dbReference type="ARBA" id="ARBA00023270"/>
    </source>
</evidence>
<evidence type="ECO:0000256" key="7">
    <source>
        <dbReference type="ARBA" id="ARBA00022915"/>
    </source>
</evidence>
<dbReference type="Proteomes" id="UP000587880">
    <property type="component" value="Unassembled WGS sequence"/>
</dbReference>
<feature type="site" description="Part of a proton relay during catalysis" evidence="12">
    <location>
        <position position="47"/>
    </location>
</feature>
<dbReference type="AlphaFoldDB" id="A0A7X9XNH1"/>
<dbReference type="UniPathway" id="UPA00034">
    <property type="reaction ID" value="UER00017"/>
</dbReference>
<dbReference type="GO" id="GO:0008840">
    <property type="term" value="F:4-hydroxy-tetrahydrodipicolinate synthase activity"/>
    <property type="evidence" value="ECO:0007669"/>
    <property type="project" value="UniProtKB-UniRule"/>
</dbReference>
<evidence type="ECO:0000256" key="5">
    <source>
        <dbReference type="ARBA" id="ARBA00022490"/>
    </source>
</evidence>
<dbReference type="InterPro" id="IPR013785">
    <property type="entry name" value="Aldolase_TIM"/>
</dbReference>
<dbReference type="InterPro" id="IPR005263">
    <property type="entry name" value="DapA"/>
</dbReference>
<dbReference type="Pfam" id="PF00701">
    <property type="entry name" value="DHDPS"/>
    <property type="match status" value="1"/>
</dbReference>
<dbReference type="PIRSF" id="PIRSF001365">
    <property type="entry name" value="DHDPS"/>
    <property type="match status" value="1"/>
</dbReference>
<dbReference type="Gene3D" id="3.20.20.70">
    <property type="entry name" value="Aldolase class I"/>
    <property type="match status" value="1"/>
</dbReference>
<feature type="site" description="Part of a proton relay during catalysis" evidence="12">
    <location>
        <position position="110"/>
    </location>
</feature>
<evidence type="ECO:0000256" key="8">
    <source>
        <dbReference type="ARBA" id="ARBA00023154"/>
    </source>
</evidence>